<feature type="region of interest" description="Disordered" evidence="1">
    <location>
        <begin position="192"/>
        <end position="236"/>
    </location>
</feature>
<feature type="region of interest" description="Disordered" evidence="1">
    <location>
        <begin position="1"/>
        <end position="21"/>
    </location>
</feature>
<proteinExistence type="predicted"/>
<dbReference type="AlphaFoldDB" id="A0A8H7ZQU1"/>
<reference evidence="2 3" key="1">
    <citation type="journal article" name="Sci. Rep.">
        <title>Genome-scale phylogenetic analyses confirm Olpidium as the closest living zoosporic fungus to the non-flagellated, terrestrial fungi.</title>
        <authorList>
            <person name="Chang Y."/>
            <person name="Rochon D."/>
            <person name="Sekimoto S."/>
            <person name="Wang Y."/>
            <person name="Chovatia M."/>
            <person name="Sandor L."/>
            <person name="Salamov A."/>
            <person name="Grigoriev I.V."/>
            <person name="Stajich J.E."/>
            <person name="Spatafora J.W."/>
        </authorList>
    </citation>
    <scope>NUCLEOTIDE SEQUENCE [LARGE SCALE GENOMIC DNA]</scope>
    <source>
        <strain evidence="2">S191</strain>
    </source>
</reference>
<evidence type="ECO:0000256" key="1">
    <source>
        <dbReference type="SAM" id="MobiDB-lite"/>
    </source>
</evidence>
<evidence type="ECO:0000313" key="2">
    <source>
        <dbReference type="EMBL" id="KAG5457726.1"/>
    </source>
</evidence>
<dbReference type="Proteomes" id="UP000673691">
    <property type="component" value="Unassembled WGS sequence"/>
</dbReference>
<gene>
    <name evidence="2" type="ORF">BJ554DRAFT_2187</name>
</gene>
<name>A0A8H7ZQU1_9FUNG</name>
<sequence>MRGSAPALRCAANPRSGFSRSELPLSRSAAAAFSCHGTPTRTSAAAGWRSAAAVCPRALLLLRDGDLGHRYRQGSPVGLITCGLVTRYISDSGRRERERDWALAGGGAIVKHFGVATNHLPSKRELRHLIPSYFRGKPQPTRSTTTTGHSAFRKFPVVRKISSGARRRYPAVPSAPVFPKTSFPLFRFPPPHSPSSATLRPPLVARTSHSRPQDPPRMTSLPPVALPPLATPTALK</sequence>
<keyword evidence="3" id="KW-1185">Reference proteome</keyword>
<organism evidence="2 3">
    <name type="scientific">Olpidium bornovanus</name>
    <dbReference type="NCBI Taxonomy" id="278681"/>
    <lineage>
        <taxon>Eukaryota</taxon>
        <taxon>Fungi</taxon>
        <taxon>Fungi incertae sedis</taxon>
        <taxon>Olpidiomycota</taxon>
        <taxon>Olpidiomycotina</taxon>
        <taxon>Olpidiomycetes</taxon>
        <taxon>Olpidiales</taxon>
        <taxon>Olpidiaceae</taxon>
        <taxon>Olpidium</taxon>
    </lineage>
</organism>
<protein>
    <submittedName>
        <fullName evidence="2">Uncharacterized protein</fullName>
    </submittedName>
</protein>
<evidence type="ECO:0000313" key="3">
    <source>
        <dbReference type="Proteomes" id="UP000673691"/>
    </source>
</evidence>
<dbReference type="EMBL" id="JAEFCI010009580">
    <property type="protein sequence ID" value="KAG5457726.1"/>
    <property type="molecule type" value="Genomic_DNA"/>
</dbReference>
<comment type="caution">
    <text evidence="2">The sequence shown here is derived from an EMBL/GenBank/DDBJ whole genome shotgun (WGS) entry which is preliminary data.</text>
</comment>
<accession>A0A8H7ZQU1</accession>